<dbReference type="GO" id="GO:0005737">
    <property type="term" value="C:cytoplasm"/>
    <property type="evidence" value="ECO:0007669"/>
    <property type="project" value="UniProtKB-SubCell"/>
</dbReference>
<dbReference type="EC" id="2.1.1.198" evidence="6"/>
<organism evidence="8 9">
    <name type="scientific">Acidimicrobiia bacterium BACL6 MAG-120924-bin43</name>
    <dbReference type="NCBI Taxonomy" id="1655583"/>
    <lineage>
        <taxon>Bacteria</taxon>
        <taxon>Bacillati</taxon>
        <taxon>Actinomycetota</taxon>
        <taxon>Acidimicrobiia</taxon>
        <taxon>acIV cluster</taxon>
    </lineage>
</organism>
<evidence type="ECO:0000256" key="6">
    <source>
        <dbReference type="HAMAP-Rule" id="MF_01877"/>
    </source>
</evidence>
<comment type="subcellular location">
    <subcellularLocation>
        <location evidence="6">Cytoplasm</location>
    </subcellularLocation>
</comment>
<dbReference type="PIRSF" id="PIRSF005917">
    <property type="entry name" value="MTase_YraL"/>
    <property type="match status" value="1"/>
</dbReference>
<dbReference type="AlphaFoldDB" id="A0A0R2QGN7"/>
<evidence type="ECO:0000256" key="1">
    <source>
        <dbReference type="ARBA" id="ARBA00022490"/>
    </source>
</evidence>
<evidence type="ECO:0000259" key="7">
    <source>
        <dbReference type="Pfam" id="PF00590"/>
    </source>
</evidence>
<comment type="caution">
    <text evidence="8">The sequence shown here is derived from an EMBL/GenBank/DDBJ whole genome shotgun (WGS) entry which is preliminary data.</text>
</comment>
<reference evidence="8 9" key="1">
    <citation type="submission" date="2015-10" db="EMBL/GenBank/DDBJ databases">
        <title>Metagenome-Assembled Genomes uncover a global brackish microbiome.</title>
        <authorList>
            <person name="Hugerth L.W."/>
            <person name="Larsson J."/>
            <person name="Alneberg J."/>
            <person name="Lindh M.V."/>
            <person name="Legrand C."/>
            <person name="Pinhassi J."/>
            <person name="Andersson A.F."/>
        </authorList>
    </citation>
    <scope>NUCLEOTIDE SEQUENCE [LARGE SCALE GENOMIC DNA]</scope>
    <source>
        <strain evidence="8">BACL6 MAG-120924-bin43</strain>
    </source>
</reference>
<feature type="domain" description="Tetrapyrrole methylase" evidence="7">
    <location>
        <begin position="4"/>
        <end position="204"/>
    </location>
</feature>
<dbReference type="PROSITE" id="PS01296">
    <property type="entry name" value="RSMI"/>
    <property type="match status" value="1"/>
</dbReference>
<dbReference type="NCBIfam" id="TIGR00096">
    <property type="entry name" value="16S rRNA (cytidine(1402)-2'-O)-methyltransferase"/>
    <property type="match status" value="1"/>
</dbReference>
<dbReference type="EMBL" id="LIBJ01000023">
    <property type="protein sequence ID" value="KRO49285.1"/>
    <property type="molecule type" value="Genomic_DNA"/>
</dbReference>
<dbReference type="Gene3D" id="3.40.1010.10">
    <property type="entry name" value="Cobalt-precorrin-4 Transmethylase, Domain 1"/>
    <property type="match status" value="1"/>
</dbReference>
<dbReference type="PANTHER" id="PTHR46111:SF1">
    <property type="entry name" value="RIBOSOMAL RNA SMALL SUBUNIT METHYLTRANSFERASE I"/>
    <property type="match status" value="1"/>
</dbReference>
<dbReference type="FunFam" id="3.40.1010.10:FF:000007">
    <property type="entry name" value="Ribosomal RNA small subunit methyltransferase I"/>
    <property type="match status" value="1"/>
</dbReference>
<dbReference type="Proteomes" id="UP000051017">
    <property type="component" value="Unassembled WGS sequence"/>
</dbReference>
<dbReference type="GO" id="GO:0070677">
    <property type="term" value="F:rRNA (cytosine-2'-O-)-methyltransferase activity"/>
    <property type="evidence" value="ECO:0007669"/>
    <property type="project" value="UniProtKB-UniRule"/>
</dbReference>
<evidence type="ECO:0000313" key="8">
    <source>
        <dbReference type="EMBL" id="KRO49285.1"/>
    </source>
</evidence>
<dbReference type="FunFam" id="3.30.950.10:FF:000002">
    <property type="entry name" value="Ribosomal RNA small subunit methyltransferase I"/>
    <property type="match status" value="1"/>
</dbReference>
<dbReference type="InterPro" id="IPR014777">
    <property type="entry name" value="4pyrrole_Mease_sub1"/>
</dbReference>
<keyword evidence="3 6" id="KW-0489">Methyltransferase</keyword>
<dbReference type="SUPFAM" id="SSF53790">
    <property type="entry name" value="Tetrapyrrole methylase"/>
    <property type="match status" value="1"/>
</dbReference>
<dbReference type="Pfam" id="PF00590">
    <property type="entry name" value="TP_methylase"/>
    <property type="match status" value="1"/>
</dbReference>
<accession>A0A0R2QGN7</accession>
<evidence type="ECO:0000256" key="4">
    <source>
        <dbReference type="ARBA" id="ARBA00022679"/>
    </source>
</evidence>
<evidence type="ECO:0000256" key="2">
    <source>
        <dbReference type="ARBA" id="ARBA00022552"/>
    </source>
</evidence>
<dbReference type="InterPro" id="IPR000878">
    <property type="entry name" value="4pyrrol_Mease"/>
</dbReference>
<keyword evidence="2 6" id="KW-0698">rRNA processing</keyword>
<gene>
    <name evidence="6" type="primary">rsmI</name>
    <name evidence="8" type="ORF">ABR75_04850</name>
</gene>
<dbReference type="InterPro" id="IPR014776">
    <property type="entry name" value="4pyrrole_Mease_sub2"/>
</dbReference>
<proteinExistence type="inferred from homology"/>
<keyword evidence="5 6" id="KW-0949">S-adenosyl-L-methionine</keyword>
<keyword evidence="4 6" id="KW-0808">Transferase</keyword>
<sequence length="276" mass="29896">MSGTLTLVATPIGNLSDMSQRAIDTLGSVTVVCCEDTRRTGLLLQHLGLSGKKYIVINEHTEHDACERVVALLLDNTDVALVSDAGTPGISDPGERLVKAALNAGITVSAIPGPSALTMALVISGLPTARFVFEGFLPRSGSDRSRQIDEIATEMRTVVLYEAPHRLEKTLDDLETACGAMRRVVLARELTKLHEEMWRGTLHDAVKYAQTTEPRGEYVVILEGAKPPAPPTDEEINDALRDELKNGSSKKDAAAKVAAKYGIQKRHVYELALMLK</sequence>
<dbReference type="HAMAP" id="MF_01877">
    <property type="entry name" value="16SrRNA_methyltr_I"/>
    <property type="match status" value="1"/>
</dbReference>
<evidence type="ECO:0000256" key="3">
    <source>
        <dbReference type="ARBA" id="ARBA00022603"/>
    </source>
</evidence>
<evidence type="ECO:0000256" key="5">
    <source>
        <dbReference type="ARBA" id="ARBA00022691"/>
    </source>
</evidence>
<name>A0A0R2QGN7_9ACTN</name>
<dbReference type="Gene3D" id="3.30.950.10">
    <property type="entry name" value="Methyltransferase, Cobalt-precorrin-4 Transmethylase, Domain 2"/>
    <property type="match status" value="1"/>
</dbReference>
<dbReference type="InterPro" id="IPR035996">
    <property type="entry name" value="4pyrrol_Methylase_sf"/>
</dbReference>
<comment type="similarity">
    <text evidence="6">Belongs to the methyltransferase superfamily. RsmI family.</text>
</comment>
<comment type="catalytic activity">
    <reaction evidence="6">
        <text>cytidine(1402) in 16S rRNA + S-adenosyl-L-methionine = 2'-O-methylcytidine(1402) in 16S rRNA + S-adenosyl-L-homocysteine + H(+)</text>
        <dbReference type="Rhea" id="RHEA:42924"/>
        <dbReference type="Rhea" id="RHEA-COMP:10285"/>
        <dbReference type="Rhea" id="RHEA-COMP:10286"/>
        <dbReference type="ChEBI" id="CHEBI:15378"/>
        <dbReference type="ChEBI" id="CHEBI:57856"/>
        <dbReference type="ChEBI" id="CHEBI:59789"/>
        <dbReference type="ChEBI" id="CHEBI:74495"/>
        <dbReference type="ChEBI" id="CHEBI:82748"/>
        <dbReference type="EC" id="2.1.1.198"/>
    </reaction>
</comment>
<comment type="function">
    <text evidence="6">Catalyzes the 2'-O-methylation of the ribose of cytidine 1402 (C1402) in 16S rRNA.</text>
</comment>
<dbReference type="CDD" id="cd11648">
    <property type="entry name" value="RsmI"/>
    <property type="match status" value="1"/>
</dbReference>
<keyword evidence="1 6" id="KW-0963">Cytoplasm</keyword>
<dbReference type="PANTHER" id="PTHR46111">
    <property type="entry name" value="RIBOSOMAL RNA SMALL SUBUNIT METHYLTRANSFERASE I"/>
    <property type="match status" value="1"/>
</dbReference>
<dbReference type="InterPro" id="IPR008189">
    <property type="entry name" value="rRNA_ssu_MeTfrase_I"/>
</dbReference>
<dbReference type="InterPro" id="IPR018063">
    <property type="entry name" value="SAM_MeTrfase_RsmI_CS"/>
</dbReference>
<protein>
    <recommendedName>
        <fullName evidence="6">Ribosomal RNA small subunit methyltransferase I</fullName>
        <ecNumber evidence="6">2.1.1.198</ecNumber>
    </recommendedName>
    <alternativeName>
        <fullName evidence="6">16S rRNA 2'-O-ribose C1402 methyltransferase</fullName>
    </alternativeName>
    <alternativeName>
        <fullName evidence="6">rRNA (cytidine-2'-O-)-methyltransferase RsmI</fullName>
    </alternativeName>
</protein>
<evidence type="ECO:0000313" key="9">
    <source>
        <dbReference type="Proteomes" id="UP000051017"/>
    </source>
</evidence>